<sequence>MQPLHLRSRLLVYGTFALAMALASLHLPPWLDRFRPDWVGLVLVYWAMALPHRVNVGTGWVLGLITDAAQGTLLGQHALGLAAVAFLTVRFHQRIRVYPPWQQALSVLVFLLVDQLLVIWINGITGYAPPDFWYLAPPIGGMLVWPAVYILMRDLRRRFQVS</sequence>
<gene>
    <name evidence="10" type="ORF">EV699_12247</name>
</gene>
<evidence type="ECO:0000256" key="9">
    <source>
        <dbReference type="SAM" id="Phobius"/>
    </source>
</evidence>
<dbReference type="Pfam" id="PF04093">
    <property type="entry name" value="MreD"/>
    <property type="match status" value="1"/>
</dbReference>
<evidence type="ECO:0000256" key="2">
    <source>
        <dbReference type="ARBA" id="ARBA00007776"/>
    </source>
</evidence>
<name>A0A4R2L4I3_9GAMM</name>
<proteinExistence type="inferred from homology"/>
<feature type="transmembrane region" description="Helical" evidence="9">
    <location>
        <begin position="104"/>
        <end position="126"/>
    </location>
</feature>
<dbReference type="InterPro" id="IPR026034">
    <property type="entry name" value="MreD_proteobac"/>
</dbReference>
<dbReference type="PANTHER" id="PTHR37484">
    <property type="entry name" value="ROD SHAPE-DETERMINING PROTEIN MRED"/>
    <property type="match status" value="1"/>
</dbReference>
<feature type="transmembrane region" description="Helical" evidence="9">
    <location>
        <begin position="74"/>
        <end position="92"/>
    </location>
</feature>
<evidence type="ECO:0000313" key="11">
    <source>
        <dbReference type="Proteomes" id="UP000295765"/>
    </source>
</evidence>
<feature type="transmembrane region" description="Helical" evidence="9">
    <location>
        <begin position="132"/>
        <end position="152"/>
    </location>
</feature>
<comment type="function">
    <text evidence="8">Involved in formation of the rod shape of the cell. May also contribute to regulation of formation of penicillin-binding proteins.</text>
</comment>
<accession>A0A4R2L4I3</accession>
<evidence type="ECO:0000256" key="3">
    <source>
        <dbReference type="ARBA" id="ARBA00022475"/>
    </source>
</evidence>
<keyword evidence="3 8" id="KW-1003">Cell membrane</keyword>
<evidence type="ECO:0000256" key="7">
    <source>
        <dbReference type="ARBA" id="ARBA00023136"/>
    </source>
</evidence>
<evidence type="ECO:0000256" key="6">
    <source>
        <dbReference type="ARBA" id="ARBA00022989"/>
    </source>
</evidence>
<comment type="subcellular location">
    <subcellularLocation>
        <location evidence="8">Cell inner membrane</location>
    </subcellularLocation>
    <subcellularLocation>
        <location evidence="1">Cell membrane</location>
        <topology evidence="1">Multi-pass membrane protein</topology>
    </subcellularLocation>
</comment>
<dbReference type="InterPro" id="IPR007227">
    <property type="entry name" value="Cell_shape_determining_MreD"/>
</dbReference>
<dbReference type="AlphaFoldDB" id="A0A4R2L4I3"/>
<evidence type="ECO:0000256" key="4">
    <source>
        <dbReference type="ARBA" id="ARBA00022692"/>
    </source>
</evidence>
<dbReference type="NCBIfam" id="TIGR03426">
    <property type="entry name" value="shape_MreD"/>
    <property type="match status" value="1"/>
</dbReference>
<dbReference type="RefSeq" id="WP_132545080.1">
    <property type="nucleotide sequence ID" value="NZ_SLWY01000022.1"/>
</dbReference>
<dbReference type="OrthoDB" id="6647425at2"/>
<evidence type="ECO:0000256" key="5">
    <source>
        <dbReference type="ARBA" id="ARBA00022960"/>
    </source>
</evidence>
<keyword evidence="6 9" id="KW-1133">Transmembrane helix</keyword>
<reference evidence="10 11" key="1">
    <citation type="submission" date="2019-03" db="EMBL/GenBank/DDBJ databases">
        <title>Genomic Encyclopedia of Type Strains, Phase IV (KMG-IV): sequencing the most valuable type-strain genomes for metagenomic binning, comparative biology and taxonomic classification.</title>
        <authorList>
            <person name="Goeker M."/>
        </authorList>
    </citation>
    <scope>NUCLEOTIDE SEQUENCE [LARGE SCALE GENOMIC DNA]</scope>
    <source>
        <strain evidence="10 11">DSM 25287</strain>
    </source>
</reference>
<dbReference type="GO" id="GO:0008360">
    <property type="term" value="P:regulation of cell shape"/>
    <property type="evidence" value="ECO:0007669"/>
    <property type="project" value="UniProtKB-UniRule"/>
</dbReference>
<evidence type="ECO:0000313" key="10">
    <source>
        <dbReference type="EMBL" id="TCO78879.1"/>
    </source>
</evidence>
<dbReference type="Proteomes" id="UP000295765">
    <property type="component" value="Unassembled WGS sequence"/>
</dbReference>
<keyword evidence="5 8" id="KW-0133">Cell shape</keyword>
<comment type="similarity">
    <text evidence="2 8">Belongs to the MreD family.</text>
</comment>
<keyword evidence="7 8" id="KW-0472">Membrane</keyword>
<evidence type="ECO:0000256" key="1">
    <source>
        <dbReference type="ARBA" id="ARBA00004651"/>
    </source>
</evidence>
<keyword evidence="4 9" id="KW-0812">Transmembrane</keyword>
<dbReference type="PANTHER" id="PTHR37484:SF1">
    <property type="entry name" value="ROD SHAPE-DETERMINING PROTEIN MRED"/>
    <property type="match status" value="1"/>
</dbReference>
<comment type="caution">
    <text evidence="10">The sequence shown here is derived from an EMBL/GenBank/DDBJ whole genome shotgun (WGS) entry which is preliminary data.</text>
</comment>
<keyword evidence="11" id="KW-1185">Reference proteome</keyword>
<dbReference type="GO" id="GO:0005886">
    <property type="term" value="C:plasma membrane"/>
    <property type="evidence" value="ECO:0007669"/>
    <property type="project" value="UniProtKB-SubCell"/>
</dbReference>
<evidence type="ECO:0000256" key="8">
    <source>
        <dbReference type="PIRNR" id="PIRNR018472"/>
    </source>
</evidence>
<keyword evidence="8" id="KW-0997">Cell inner membrane</keyword>
<feature type="transmembrane region" description="Helical" evidence="9">
    <location>
        <begin position="12"/>
        <end position="31"/>
    </location>
</feature>
<protein>
    <recommendedName>
        <fullName evidence="8">Rod shape-determining protein MreD</fullName>
    </recommendedName>
</protein>
<dbReference type="EMBL" id="SLWY01000022">
    <property type="protein sequence ID" value="TCO78879.1"/>
    <property type="molecule type" value="Genomic_DNA"/>
</dbReference>
<feature type="transmembrane region" description="Helical" evidence="9">
    <location>
        <begin position="38"/>
        <end position="54"/>
    </location>
</feature>
<dbReference type="PIRSF" id="PIRSF018472">
    <property type="entry name" value="MreD_proteobac"/>
    <property type="match status" value="1"/>
</dbReference>
<organism evidence="10 11">
    <name type="scientific">Plasticicumulans lactativorans</name>
    <dbReference type="NCBI Taxonomy" id="1133106"/>
    <lineage>
        <taxon>Bacteria</taxon>
        <taxon>Pseudomonadati</taxon>
        <taxon>Pseudomonadota</taxon>
        <taxon>Gammaproteobacteria</taxon>
        <taxon>Candidatus Competibacteraceae</taxon>
        <taxon>Plasticicumulans</taxon>
    </lineage>
</organism>